<evidence type="ECO:0000313" key="2">
    <source>
        <dbReference type="EMBL" id="CZR66594.1"/>
    </source>
</evidence>
<keyword evidence="3" id="KW-1185">Reference proteome</keyword>
<feature type="compositionally biased region" description="Polar residues" evidence="1">
    <location>
        <begin position="134"/>
        <end position="143"/>
    </location>
</feature>
<dbReference type="PANTHER" id="PTHR40788">
    <property type="entry name" value="CLR5 DOMAIN-CONTAINING PROTEIN-RELATED"/>
    <property type="match status" value="1"/>
</dbReference>
<gene>
    <name evidence="2" type="ORF">PAC_16495</name>
</gene>
<dbReference type="EMBL" id="FJOG01000038">
    <property type="protein sequence ID" value="CZR66594.1"/>
    <property type="molecule type" value="Genomic_DNA"/>
</dbReference>
<protein>
    <submittedName>
        <fullName evidence="2">Uncharacterized protein</fullName>
    </submittedName>
</protein>
<evidence type="ECO:0000256" key="1">
    <source>
        <dbReference type="SAM" id="MobiDB-lite"/>
    </source>
</evidence>
<feature type="region of interest" description="Disordered" evidence="1">
    <location>
        <begin position="323"/>
        <end position="352"/>
    </location>
</feature>
<feature type="region of interest" description="Disordered" evidence="1">
    <location>
        <begin position="129"/>
        <end position="150"/>
    </location>
</feature>
<sequence>MSGMYQEGNTTRKENHTDWKNATIGENSAFRNVNSTTDNCDMFPILLHVSITTTFVLALSDMFVSPQLSQATRSLDLIFIPEWLASVLTKHPTTFENVAQLHKPSRTLLPLHHRLYLYNSFLAFEHHNEESDDSPTSISQSAAKDSKQEGPQLSYMLRVCQPETTPAQAVDWLKIDDLHNQIDTERDILFERDWEAFSDLAVIKLPEPNPRKGQIFASRAKELAGELHCINDDVNLAKFAAPMPNLKRKEMAEGALKALDEFVDEKTGSRMGFLYQDLVEECASTIDQYYQDRKAALVPNANEEDSWPAMESTSSDILIKQRKEKGKTRPPHSSIFDMTPIPPPTAPANDPQEKIKVKPSTLRTFEMFFTRAVAVGPIWFEELESAMKDLKFNEEGIGGSRFNFHPTADTPVPHRSIQFHRPDIEGHIRFRFAYRLRRKYGLELGALEA</sequence>
<name>A0A1L7XNK2_9HELO</name>
<organism evidence="2 3">
    <name type="scientific">Phialocephala subalpina</name>
    <dbReference type="NCBI Taxonomy" id="576137"/>
    <lineage>
        <taxon>Eukaryota</taxon>
        <taxon>Fungi</taxon>
        <taxon>Dikarya</taxon>
        <taxon>Ascomycota</taxon>
        <taxon>Pezizomycotina</taxon>
        <taxon>Leotiomycetes</taxon>
        <taxon>Helotiales</taxon>
        <taxon>Mollisiaceae</taxon>
        <taxon>Phialocephala</taxon>
        <taxon>Phialocephala fortinii species complex</taxon>
    </lineage>
</organism>
<dbReference type="OrthoDB" id="2922289at2759"/>
<dbReference type="STRING" id="576137.A0A1L7XNK2"/>
<dbReference type="AlphaFoldDB" id="A0A1L7XNK2"/>
<dbReference type="PANTHER" id="PTHR40788:SF1">
    <property type="entry name" value="IPA PROTEIN"/>
    <property type="match status" value="1"/>
</dbReference>
<dbReference type="Proteomes" id="UP000184330">
    <property type="component" value="Unassembled WGS sequence"/>
</dbReference>
<accession>A0A1L7XNK2</accession>
<reference evidence="2 3" key="1">
    <citation type="submission" date="2016-03" db="EMBL/GenBank/DDBJ databases">
        <authorList>
            <person name="Ploux O."/>
        </authorList>
    </citation>
    <scope>NUCLEOTIDE SEQUENCE [LARGE SCALE GENOMIC DNA]</scope>
    <source>
        <strain evidence="2 3">UAMH 11012</strain>
    </source>
</reference>
<evidence type="ECO:0000313" key="3">
    <source>
        <dbReference type="Proteomes" id="UP000184330"/>
    </source>
</evidence>
<proteinExistence type="predicted"/>